<dbReference type="PANTHER" id="PTHR30185">
    <property type="entry name" value="CRYPTIC BETA-GLUCOSIDE BGL OPERON ANTITERMINATOR"/>
    <property type="match status" value="1"/>
</dbReference>
<comment type="caution">
    <text evidence="4">The sequence shown here is derived from an EMBL/GenBank/DDBJ whole genome shotgun (WGS) entry which is preliminary data.</text>
</comment>
<proteinExistence type="predicted"/>
<dbReference type="Proteomes" id="UP001481872">
    <property type="component" value="Unassembled WGS sequence"/>
</dbReference>
<keyword evidence="2" id="KW-0804">Transcription</keyword>
<keyword evidence="5" id="KW-1185">Reference proteome</keyword>
<gene>
    <name evidence="4" type="ORF">AAA081_04550</name>
</gene>
<evidence type="ECO:0000313" key="4">
    <source>
        <dbReference type="EMBL" id="MEQ3353571.1"/>
    </source>
</evidence>
<reference evidence="4 5" key="1">
    <citation type="submission" date="2024-04" db="EMBL/GenBank/DDBJ databases">
        <title>Human intestinal bacterial collection.</title>
        <authorList>
            <person name="Pauvert C."/>
            <person name="Hitch T.C.A."/>
            <person name="Clavel T."/>
        </authorList>
    </citation>
    <scope>NUCLEOTIDE SEQUENCE [LARGE SCALE GENOMIC DNA]</scope>
    <source>
        <strain evidence="4 5">CLA-SR-H026</strain>
    </source>
</reference>
<evidence type="ECO:0000313" key="5">
    <source>
        <dbReference type="Proteomes" id="UP001481872"/>
    </source>
</evidence>
<evidence type="ECO:0000256" key="1">
    <source>
        <dbReference type="ARBA" id="ARBA00023015"/>
    </source>
</evidence>
<dbReference type="PANTHER" id="PTHR30185:SF18">
    <property type="entry name" value="TRANSCRIPTIONAL REGULATOR MTLR"/>
    <property type="match status" value="1"/>
</dbReference>
<evidence type="ECO:0000259" key="3">
    <source>
        <dbReference type="Pfam" id="PF05043"/>
    </source>
</evidence>
<keyword evidence="1" id="KW-0805">Transcription regulation</keyword>
<protein>
    <submittedName>
        <fullName evidence="4">Helix-turn-helix domain-containing protein</fullName>
    </submittedName>
</protein>
<dbReference type="EMBL" id="JBBNPS010000009">
    <property type="protein sequence ID" value="MEQ3353571.1"/>
    <property type="molecule type" value="Genomic_DNA"/>
</dbReference>
<dbReference type="RefSeq" id="WP_349053869.1">
    <property type="nucleotide sequence ID" value="NZ_JBBNPS010000009.1"/>
</dbReference>
<dbReference type="InterPro" id="IPR050661">
    <property type="entry name" value="BglG_antiterminators"/>
</dbReference>
<feature type="domain" description="Mga helix-turn-helix" evidence="3">
    <location>
        <begin position="77"/>
        <end position="158"/>
    </location>
</feature>
<dbReference type="InterPro" id="IPR007737">
    <property type="entry name" value="Mga_HTH"/>
</dbReference>
<accession>A0ABV1J5U6</accession>
<sequence length="521" mass="61384">MLFLNQDKNLMALLTILYKERNKWIQLGDLAAVIGVTKKTVRNYVLIVEKKFKDHAEFFYNGSMLYVQFRPNFGLISMKKLLVRESLLYKILFQAFFDPTIKKSDLAFDLGFSETSIYRHVQNFNEQLVGVYDLSFSYSDFQFEGEEKEIRHFYVNMFIETMLHPGEWPFSGTIREDLVETFAERMYSFLHFSPSPAQHNYIKVSIAVSFFRLMQGHGIHTEKYRDELIANAKLLATDEVVKKLIDDVMPKKKVSTPVDLLVSILSIFYAEENPILFDDPDLLEEKLQSIKSREDFFKSRLPGFLDQFHLQLEDRDELYRSLAVYFTYRLSNFKKREFFLKRSTYLLAYISFANPELHTELTVIFKEFVREFPEFRDYAIDELTLAFYSLWPDLLSQLFYGREPYKALVVSQDDSFFGKTLVHLINKGTSNLIHAELYDGYRVNMNHLTRLPYDLIVTDFFVESVPEGALVYTFGQLPSPYELQGLCRDLRIKKQGYDTDFKKRKGYTDISEFKRLLAVYS</sequence>
<evidence type="ECO:0000256" key="2">
    <source>
        <dbReference type="ARBA" id="ARBA00023163"/>
    </source>
</evidence>
<dbReference type="Pfam" id="PF05043">
    <property type="entry name" value="Mga"/>
    <property type="match status" value="1"/>
</dbReference>
<name>A0ABV1J5U6_9FIRM</name>
<organism evidence="4 5">
    <name type="scientific">Aedoeadaptatus acetigenes</name>
    <dbReference type="NCBI Taxonomy" id="2981723"/>
    <lineage>
        <taxon>Bacteria</taxon>
        <taxon>Bacillati</taxon>
        <taxon>Bacillota</taxon>
        <taxon>Tissierellia</taxon>
        <taxon>Tissierellales</taxon>
        <taxon>Peptoniphilaceae</taxon>
        <taxon>Aedoeadaptatus</taxon>
    </lineage>
</organism>